<feature type="compositionally biased region" description="Acidic residues" evidence="3">
    <location>
        <begin position="1055"/>
        <end position="1069"/>
    </location>
</feature>
<dbReference type="SMART" id="SM00664">
    <property type="entry name" value="DoH"/>
    <property type="match status" value="4"/>
</dbReference>
<comment type="caution">
    <text evidence="9">The sequence shown here is derived from an EMBL/GenBank/DDBJ whole genome shotgun (WGS) entry which is preliminary data.</text>
</comment>
<evidence type="ECO:0000256" key="1">
    <source>
        <dbReference type="ARBA" id="ARBA00022900"/>
    </source>
</evidence>
<protein>
    <recommendedName>
        <fullName evidence="11">DOMON domain-containing protein</fullName>
    </recommendedName>
</protein>
<reference evidence="9 10" key="1">
    <citation type="journal article" date="2015" name="Genome Biol.">
        <title>Comparative genomics of Steinernema reveals deeply conserved gene regulatory networks.</title>
        <authorList>
            <person name="Dillman A.R."/>
            <person name="Macchietto M."/>
            <person name="Porter C.F."/>
            <person name="Rogers A."/>
            <person name="Williams B."/>
            <person name="Antoshechkin I."/>
            <person name="Lee M.M."/>
            <person name="Goodwin Z."/>
            <person name="Lu X."/>
            <person name="Lewis E.E."/>
            <person name="Goodrich-Blair H."/>
            <person name="Stock S.P."/>
            <person name="Adams B.J."/>
            <person name="Sternberg P.W."/>
            <person name="Mortazavi A."/>
        </authorList>
    </citation>
    <scope>NUCLEOTIDE SEQUENCE [LARGE SCALE GENOMIC DNA]</scope>
    <source>
        <strain evidence="9 10">ALL</strain>
    </source>
</reference>
<feature type="chain" id="PRO_5020974481" description="DOMON domain-containing protein" evidence="5">
    <location>
        <begin position="16"/>
        <end position="1775"/>
    </location>
</feature>
<dbReference type="SMART" id="SM00181">
    <property type="entry name" value="EGF"/>
    <property type="match status" value="5"/>
</dbReference>
<dbReference type="PANTHER" id="PTHR46901">
    <property type="entry name" value="GH04942P"/>
    <property type="match status" value="1"/>
</dbReference>
<keyword evidence="4" id="KW-1133">Transmembrane helix</keyword>
<evidence type="ECO:0000256" key="2">
    <source>
        <dbReference type="PROSITE-ProRule" id="PRU00076"/>
    </source>
</evidence>
<gene>
    <name evidence="9" type="ORF">L596_001992</name>
</gene>
<dbReference type="PROSITE" id="PS50836">
    <property type="entry name" value="DOMON"/>
    <property type="match status" value="4"/>
</dbReference>
<dbReference type="PROSITE" id="PS50024">
    <property type="entry name" value="SEA"/>
    <property type="match status" value="1"/>
</dbReference>
<feature type="domain" description="EGF-like" evidence="7">
    <location>
        <begin position="181"/>
        <end position="221"/>
    </location>
</feature>
<feature type="domain" description="DOMON" evidence="8">
    <location>
        <begin position="1044"/>
        <end position="1166"/>
    </location>
</feature>
<dbReference type="InterPro" id="IPR000742">
    <property type="entry name" value="EGF"/>
</dbReference>
<dbReference type="PROSITE" id="PS00022">
    <property type="entry name" value="EGF_1"/>
    <property type="match status" value="2"/>
</dbReference>
<dbReference type="GO" id="GO:0004867">
    <property type="term" value="F:serine-type endopeptidase inhibitor activity"/>
    <property type="evidence" value="ECO:0007669"/>
    <property type="project" value="UniProtKB-KW"/>
</dbReference>
<dbReference type="CDD" id="cd09631">
    <property type="entry name" value="DOMON_DOH"/>
    <property type="match status" value="4"/>
</dbReference>
<evidence type="ECO:0000256" key="5">
    <source>
        <dbReference type="SAM" id="SignalP"/>
    </source>
</evidence>
<dbReference type="OrthoDB" id="188511at2759"/>
<accession>A0A4U8UMV6</accession>
<dbReference type="Proteomes" id="UP000298663">
    <property type="component" value="Unassembled WGS sequence"/>
</dbReference>
<feature type="region of interest" description="Disordered" evidence="3">
    <location>
        <begin position="1606"/>
        <end position="1632"/>
    </location>
</feature>
<feature type="disulfide bond" evidence="2">
    <location>
        <begin position="211"/>
        <end position="220"/>
    </location>
</feature>
<organism evidence="9 10">
    <name type="scientific">Steinernema carpocapsae</name>
    <name type="common">Entomopathogenic nematode</name>
    <dbReference type="NCBI Taxonomy" id="34508"/>
    <lineage>
        <taxon>Eukaryota</taxon>
        <taxon>Metazoa</taxon>
        <taxon>Ecdysozoa</taxon>
        <taxon>Nematoda</taxon>
        <taxon>Chromadorea</taxon>
        <taxon>Rhabditida</taxon>
        <taxon>Tylenchina</taxon>
        <taxon>Panagrolaimomorpha</taxon>
        <taxon>Strongyloidoidea</taxon>
        <taxon>Steinernematidae</taxon>
        <taxon>Steinernema</taxon>
    </lineage>
</organism>
<dbReference type="Gene3D" id="2.10.25.10">
    <property type="entry name" value="Laminin"/>
    <property type="match status" value="3"/>
</dbReference>
<dbReference type="InterPro" id="IPR045266">
    <property type="entry name" value="DOH_DOMON"/>
</dbReference>
<dbReference type="SUPFAM" id="SSF49344">
    <property type="entry name" value="CBD9-like"/>
    <property type="match status" value="1"/>
</dbReference>
<dbReference type="PROSITE" id="PS50026">
    <property type="entry name" value="EGF_3"/>
    <property type="match status" value="1"/>
</dbReference>
<evidence type="ECO:0000259" key="7">
    <source>
        <dbReference type="PROSITE" id="PS50026"/>
    </source>
</evidence>
<comment type="caution">
    <text evidence="2">Lacks conserved residue(s) required for the propagation of feature annotation.</text>
</comment>
<sequence>MLWVYLLVVTGLASAHVRLLYPPARYPALDFIDNARTPPPCGVAKSRTASNDSRTFLKSGSQFEVEWFMSNVHKGGYRVELLNNKDETIGFLTPSKGFVGVDNTTRTSVVVTLPPDFECFNCGIRLVREASEYGKNFVFYSCADVNILNDVPEGNTCLGRGQRSNGTCECDQFYSGKSCSRQDECATDDDCGEGTCVEFSKEADPRRQCFCKLSYYGERCDKQSPTFSKESEFDASLYHMREVGADQDKIFWRIIQDEIEVVLKYTGKSWVALGWKPQDLNGKCPTVSNFATSSDVLERKTAVVTPINNESGESLNQLPSLPIRPIPKFSPAQNETTSCGENEEFTKCPEPTRICEPSCDWTKFPETVPNCMRSCGEPRCVCKEGFVRANNDDSKCVPFSFCQEEVEVECGGNSTWAKCGTACEPTCDNMYDTSPCPAKCEQPACTCADNYVRHNGSCIYWGDCPNIEQHFSTEKTTPKEEETTSASSAKSTTVLRPVSIDLPIHTIAPSMENLTCAVNETINECGRICEPDCVTIFIRDQCTRCAEPACACIQGYARNNGKCVYWGDCPLDVKAIKTTSELPTTANNATTSSPESAEATTQARANAVKSAPYLSSEKIRTDPSLDHIEKPIKTDNEVVGDVCYGDWRWPEGCRDCDYRVSWNYVDDTDEIEFSIETRLPTNWWTGIGFSSTGTMQEADMIVVKSRNGELTLHDMYSNTHGIPKEDYEQNVYTPTVVGTHVNGVLRAQFTRKRDTGDKKADHRFSDANCYKFLFPVSGGRLDSEGKMQKHISTPLVSENKVCIRSCLAPQHVQPTSTCETEFRHPTGCTGTACDYVAKWQYNATKKDVRFEISSKDIGRWTGIGFSRDGQMANSDIYTGWVYDGKAYVTDRFAYGRQLPAIDPADRQDIYEIGGRVEDEIQTIWFRRKVLPADTITDFPFNKCYYFLFPIGGGRVLARKSQDFQNVKAPIGYHDLYQPRVSRTKICICDENGVSIATEETAPVGIRRRRQVADPFEVQIDPFVDIPSLRENKGSNEEGDSSPEPEPSTNAGEPQPESEPEPEPEPEPESSAEKNEVSKHKDHAMDCSDIVIGSVVNGFHQVRDYYTISRATPRLDEYYGGQFSLTGAAAYEQDGQTTVVFRRKLQSTDTADHSIVPGPMTVIWAKGNIENDFFKKDIIRYHGKHNRGSLTLNFYDSLISETPKRPAQQPEDCLASFAYPSQCSNAECTYRVRWVSDGKNVHFHMDASINIDMWTSIGFSSDGAMAYSDVIVVAVQKDGTVAVTDQFSPGYGRPTVDKDQGVFNVETIYHNGRVTANFSRSLASKDEKDISLEECQYFVYTHTGGDLEGGSGDIRKHKGTPLVSTKPICLSECRPVDQANVMMKKPPVSVPDVAPTEVASDVVPEPPKKEQFNTEYYMTIRILNREFADELKDAKSDHYQVLEKELKETLNPVLGSKIPGVVMKDVKEFRKGSVLAFITLGTNNEEPPTAKAINSAVEEAASRGPIGTFRVEPTTIKTQQLEQEPTVNPAFQHFVLLIIAGGFVLMALACCALCCVCRSRRSKRNEFLVAQHHQTLTMQNHVQGAYATPYMTAGYGFHQAPQGEKMKRKCDSTGDEEMPEKSGGFDNQGFNGNHARQFSQATTASQNGKGSPKDVNTIAKGVGETTYQEWYSKVASKDAPGHLQEATYQTTSRAPSRGGYQGATPYVTYPNDMSAYYTLNGEHRMNRPPTAAATHSGLLSPVLTISYYRIHVHPLSLLLRCSPCLIRERQIVFCIL</sequence>
<feature type="domain" description="DOMON" evidence="8">
    <location>
        <begin position="1227"/>
        <end position="1343"/>
    </location>
</feature>
<evidence type="ECO:0000313" key="9">
    <source>
        <dbReference type="EMBL" id="TMS34384.1"/>
    </source>
</evidence>
<feature type="region of interest" description="Disordered" evidence="3">
    <location>
        <begin position="1026"/>
        <end position="1081"/>
    </location>
</feature>
<feature type="domain" description="SEA" evidence="6">
    <location>
        <begin position="1411"/>
        <end position="1522"/>
    </location>
</feature>
<keyword evidence="2" id="KW-1015">Disulfide bond</keyword>
<feature type="signal peptide" evidence="5">
    <location>
        <begin position="1"/>
        <end position="15"/>
    </location>
</feature>
<dbReference type="Pfam" id="PF01826">
    <property type="entry name" value="TIL"/>
    <property type="match status" value="3"/>
</dbReference>
<feature type="domain" description="DOMON" evidence="8">
    <location>
        <begin position="656"/>
        <end position="777"/>
    </location>
</feature>
<dbReference type="EMBL" id="AZBU02000001">
    <property type="protein sequence ID" value="TMS34384.1"/>
    <property type="molecule type" value="Genomic_DNA"/>
</dbReference>
<dbReference type="Pfam" id="PF03351">
    <property type="entry name" value="DOMON"/>
    <property type="match status" value="4"/>
</dbReference>
<dbReference type="Gene3D" id="2.60.40.1210">
    <property type="entry name" value="Cellobiose dehydrogenase, cytochrome domain"/>
    <property type="match status" value="2"/>
</dbReference>
<evidence type="ECO:0008006" key="11">
    <source>
        <dbReference type="Google" id="ProtNLM"/>
    </source>
</evidence>
<dbReference type="InterPro" id="IPR036084">
    <property type="entry name" value="Ser_inhib-like_sf"/>
</dbReference>
<reference evidence="9 10" key="2">
    <citation type="journal article" date="2019" name="G3 (Bethesda)">
        <title>Hybrid Assembly of the Genome of the Entomopathogenic Nematode Steinernema carpocapsae Identifies the X-Chromosome.</title>
        <authorList>
            <person name="Serra L."/>
            <person name="Macchietto M."/>
            <person name="Macias-Munoz A."/>
            <person name="McGill C.J."/>
            <person name="Rodriguez I.M."/>
            <person name="Rodriguez B."/>
            <person name="Murad R."/>
            <person name="Mortazavi A."/>
        </authorList>
    </citation>
    <scope>NUCLEOTIDE SEQUENCE [LARGE SCALE GENOMIC DNA]</scope>
    <source>
        <strain evidence="9 10">ALL</strain>
    </source>
</reference>
<keyword evidence="4" id="KW-0472">Membrane</keyword>
<feature type="compositionally biased region" description="Basic and acidic residues" evidence="3">
    <location>
        <begin position="1070"/>
        <end position="1081"/>
    </location>
</feature>
<evidence type="ECO:0000259" key="8">
    <source>
        <dbReference type="PROSITE" id="PS50836"/>
    </source>
</evidence>
<evidence type="ECO:0000259" key="6">
    <source>
        <dbReference type="PROSITE" id="PS50024"/>
    </source>
</evidence>
<dbReference type="CDD" id="cd19941">
    <property type="entry name" value="TIL"/>
    <property type="match status" value="3"/>
</dbReference>
<dbReference type="InterPro" id="IPR000082">
    <property type="entry name" value="SEA_dom"/>
</dbReference>
<keyword evidence="2" id="KW-0245">EGF-like domain</keyword>
<dbReference type="PANTHER" id="PTHR46901:SF3">
    <property type="entry name" value="EGF-LIKE DOMAIN-CONTAINING PROTEIN"/>
    <property type="match status" value="1"/>
</dbReference>
<dbReference type="SUPFAM" id="SSF57567">
    <property type="entry name" value="Serine protease inhibitors"/>
    <property type="match status" value="3"/>
</dbReference>
<feature type="domain" description="DOMON" evidence="8">
    <location>
        <begin position="833"/>
        <end position="952"/>
    </location>
</feature>
<evidence type="ECO:0000313" key="10">
    <source>
        <dbReference type="Proteomes" id="UP000298663"/>
    </source>
</evidence>
<keyword evidence="1" id="KW-0722">Serine protease inhibitor</keyword>
<dbReference type="STRING" id="34508.A0A4U8UMV6"/>
<evidence type="ECO:0000256" key="4">
    <source>
        <dbReference type="SAM" id="Phobius"/>
    </source>
</evidence>
<name>A0A4U8UMV6_STECR</name>
<evidence type="ECO:0000256" key="3">
    <source>
        <dbReference type="SAM" id="MobiDB-lite"/>
    </source>
</evidence>
<feature type="transmembrane region" description="Helical" evidence="4">
    <location>
        <begin position="1533"/>
        <end position="1556"/>
    </location>
</feature>
<keyword evidence="10" id="KW-1185">Reference proteome</keyword>
<keyword evidence="4" id="KW-0812">Transmembrane</keyword>
<dbReference type="InterPro" id="IPR002919">
    <property type="entry name" value="TIL_dom"/>
</dbReference>
<keyword evidence="1" id="KW-0646">Protease inhibitor</keyword>
<dbReference type="Gene3D" id="2.60.120.260">
    <property type="entry name" value="Galactose-binding domain-like"/>
    <property type="match status" value="1"/>
</dbReference>
<dbReference type="InterPro" id="IPR005018">
    <property type="entry name" value="DOMON_domain"/>
</dbReference>
<proteinExistence type="predicted"/>
<keyword evidence="5" id="KW-0732">Signal</keyword>